<feature type="domain" description="N-acetyltransferase" evidence="1">
    <location>
        <begin position="3"/>
        <end position="166"/>
    </location>
</feature>
<name>A0A0B3WMH9_9FIRM</name>
<dbReference type="SUPFAM" id="SSF55729">
    <property type="entry name" value="Acyl-CoA N-acyltransferases (Nat)"/>
    <property type="match status" value="1"/>
</dbReference>
<dbReference type="OrthoDB" id="9798006at2"/>
<evidence type="ECO:0000259" key="1">
    <source>
        <dbReference type="PROSITE" id="PS51186"/>
    </source>
</evidence>
<dbReference type="PANTHER" id="PTHR43072">
    <property type="entry name" value="N-ACETYLTRANSFERASE"/>
    <property type="match status" value="1"/>
</dbReference>
<gene>
    <name evidence="2" type="ORF">QX51_17785</name>
</gene>
<dbReference type="AlphaFoldDB" id="A0A0B3WMH9"/>
<reference evidence="2 3" key="1">
    <citation type="submission" date="2014-12" db="EMBL/GenBank/DDBJ databases">
        <title>Draft genome sequence of Terrisporobacter sp. 08-306576, isolated from the blood culture of a bacteremia patient.</title>
        <authorList>
            <person name="Lund L.C."/>
            <person name="Sydenham T.V."/>
            <person name="Hogh S.V."/>
            <person name="Skov M.N."/>
            <person name="Kemp M."/>
            <person name="Justesen U.S."/>
        </authorList>
    </citation>
    <scope>NUCLEOTIDE SEQUENCE [LARGE SCALE GENOMIC DNA]</scope>
    <source>
        <strain evidence="2 3">08-306576</strain>
    </source>
</reference>
<evidence type="ECO:0000313" key="2">
    <source>
        <dbReference type="EMBL" id="KHS55740.1"/>
    </source>
</evidence>
<dbReference type="RefSeq" id="WP_039681245.1">
    <property type="nucleotide sequence ID" value="NZ_JAWGXO010000020.1"/>
</dbReference>
<dbReference type="GO" id="GO:0016747">
    <property type="term" value="F:acyltransferase activity, transferring groups other than amino-acyl groups"/>
    <property type="evidence" value="ECO:0007669"/>
    <property type="project" value="InterPro"/>
</dbReference>
<dbReference type="PROSITE" id="PS51186">
    <property type="entry name" value="GNAT"/>
    <property type="match status" value="1"/>
</dbReference>
<proteinExistence type="predicted"/>
<keyword evidence="3" id="KW-1185">Reference proteome</keyword>
<dbReference type="Gene3D" id="3.40.630.30">
    <property type="match status" value="1"/>
</dbReference>
<dbReference type="STRING" id="1577792.QX51_17785"/>
<organism evidence="2 3">
    <name type="scientific">Terrisporobacter othiniensis</name>
    <dbReference type="NCBI Taxonomy" id="1577792"/>
    <lineage>
        <taxon>Bacteria</taxon>
        <taxon>Bacillati</taxon>
        <taxon>Bacillota</taxon>
        <taxon>Clostridia</taxon>
        <taxon>Peptostreptococcales</taxon>
        <taxon>Peptostreptococcaceae</taxon>
        <taxon>Terrisporobacter</taxon>
    </lineage>
</organism>
<dbReference type="CDD" id="cd04301">
    <property type="entry name" value="NAT_SF"/>
    <property type="match status" value="1"/>
</dbReference>
<dbReference type="Pfam" id="PF13420">
    <property type="entry name" value="Acetyltransf_4"/>
    <property type="match status" value="1"/>
</dbReference>
<dbReference type="PANTHER" id="PTHR43072:SF8">
    <property type="entry name" value="ACYLTRANSFERASE FABY-RELATED"/>
    <property type="match status" value="1"/>
</dbReference>
<dbReference type="InterPro" id="IPR000182">
    <property type="entry name" value="GNAT_dom"/>
</dbReference>
<dbReference type="InterPro" id="IPR016181">
    <property type="entry name" value="Acyl_CoA_acyltransferase"/>
</dbReference>
<protein>
    <recommendedName>
        <fullName evidence="1">N-acetyltransferase domain-containing protein</fullName>
    </recommendedName>
</protein>
<sequence length="199" mass="23580">MSKKIRLATVEDLARIQEIYRPYVEQEDIVVNSEHRVPTMEELNERFNLITKEFPWLVCEIDGVVAAYAYAGKPFKREGYKWNSEVSVYTDGKYHGRRLASALYECLLELLKLQGYYNVYACILSINEKSMRFHEKYGFKVMSIFQNSVYKHNKWIDVIWMNKALQEFKDDIKDPVSIWDLDKELVNNIFNKNKDIIKG</sequence>
<comment type="caution">
    <text evidence="2">The sequence shown here is derived from an EMBL/GenBank/DDBJ whole genome shotgun (WGS) entry which is preliminary data.</text>
</comment>
<evidence type="ECO:0000313" key="3">
    <source>
        <dbReference type="Proteomes" id="UP000031189"/>
    </source>
</evidence>
<dbReference type="Proteomes" id="UP000031189">
    <property type="component" value="Unassembled WGS sequence"/>
</dbReference>
<accession>A0A0B3WMH9</accession>
<dbReference type="EMBL" id="JWHR01000151">
    <property type="protein sequence ID" value="KHS55740.1"/>
    <property type="molecule type" value="Genomic_DNA"/>
</dbReference>